<dbReference type="InterPro" id="IPR036291">
    <property type="entry name" value="NAD(P)-bd_dom_sf"/>
</dbReference>
<dbReference type="Gene3D" id="3.40.50.720">
    <property type="entry name" value="NAD(P)-binding Rossmann-like Domain"/>
    <property type="match status" value="1"/>
</dbReference>
<dbReference type="Proteomes" id="UP000075714">
    <property type="component" value="Unassembled WGS sequence"/>
</dbReference>
<dbReference type="PANTHER" id="PTHR42748:SF32">
    <property type="entry name" value="NMRA-LIKE DOMAIN-CONTAINING PROTEIN"/>
    <property type="match status" value="1"/>
</dbReference>
<reference evidence="5" key="1">
    <citation type="journal article" date="2016" name="Nat. Commun.">
        <title>The Gonium pectorale genome demonstrates co-option of cell cycle regulation during the evolution of multicellularity.</title>
        <authorList>
            <person name="Hanschen E.R."/>
            <person name="Marriage T.N."/>
            <person name="Ferris P.J."/>
            <person name="Hamaji T."/>
            <person name="Toyoda A."/>
            <person name="Fujiyama A."/>
            <person name="Neme R."/>
            <person name="Noguchi H."/>
            <person name="Minakuchi Y."/>
            <person name="Suzuki M."/>
            <person name="Kawai-Toyooka H."/>
            <person name="Smith D.R."/>
            <person name="Sparks H."/>
            <person name="Anderson J."/>
            <person name="Bakaric R."/>
            <person name="Luria V."/>
            <person name="Karger A."/>
            <person name="Kirschner M.W."/>
            <person name="Durand P.M."/>
            <person name="Michod R.E."/>
            <person name="Nozaki H."/>
            <person name="Olson B.J."/>
        </authorList>
    </citation>
    <scope>NUCLEOTIDE SEQUENCE [LARGE SCALE GENOMIC DNA]</scope>
    <source>
        <strain evidence="5">NIES-2863</strain>
    </source>
</reference>
<evidence type="ECO:0000256" key="1">
    <source>
        <dbReference type="ARBA" id="ARBA00006328"/>
    </source>
</evidence>
<comment type="caution">
    <text evidence="4">The sequence shown here is derived from an EMBL/GenBank/DDBJ whole genome shotgun (WGS) entry which is preliminary data.</text>
</comment>
<proteinExistence type="inferred from homology"/>
<comment type="similarity">
    <text evidence="1">Belongs to the NmrA-type oxidoreductase family.</text>
</comment>
<evidence type="ECO:0000259" key="3">
    <source>
        <dbReference type="Pfam" id="PF05368"/>
    </source>
</evidence>
<evidence type="ECO:0000256" key="2">
    <source>
        <dbReference type="ARBA" id="ARBA00022857"/>
    </source>
</evidence>
<dbReference type="STRING" id="33097.A0A150G7C4"/>
<dbReference type="AlphaFoldDB" id="A0A150G7C4"/>
<evidence type="ECO:0000313" key="5">
    <source>
        <dbReference type="Proteomes" id="UP000075714"/>
    </source>
</evidence>
<gene>
    <name evidence="4" type="ORF">GPECTOR_54g186</name>
</gene>
<name>A0A150G7C4_GONPE</name>
<keyword evidence="2" id="KW-0521">NADP</keyword>
<dbReference type="SUPFAM" id="SSF51735">
    <property type="entry name" value="NAD(P)-binding Rossmann-fold domains"/>
    <property type="match status" value="1"/>
</dbReference>
<organism evidence="4 5">
    <name type="scientific">Gonium pectorale</name>
    <name type="common">Green alga</name>
    <dbReference type="NCBI Taxonomy" id="33097"/>
    <lineage>
        <taxon>Eukaryota</taxon>
        <taxon>Viridiplantae</taxon>
        <taxon>Chlorophyta</taxon>
        <taxon>core chlorophytes</taxon>
        <taxon>Chlorophyceae</taxon>
        <taxon>CS clade</taxon>
        <taxon>Chlamydomonadales</taxon>
        <taxon>Volvocaceae</taxon>
        <taxon>Gonium</taxon>
    </lineage>
</organism>
<evidence type="ECO:0000313" key="4">
    <source>
        <dbReference type="EMBL" id="KXZ45445.1"/>
    </source>
</evidence>
<dbReference type="InterPro" id="IPR008030">
    <property type="entry name" value="NmrA-like"/>
</dbReference>
<dbReference type="EMBL" id="LSYV01000055">
    <property type="protein sequence ID" value="KXZ45445.1"/>
    <property type="molecule type" value="Genomic_DNA"/>
</dbReference>
<dbReference type="OrthoDB" id="9997102at2759"/>
<feature type="domain" description="NmrA-like" evidence="3">
    <location>
        <begin position="28"/>
        <end position="271"/>
    </location>
</feature>
<keyword evidence="5" id="KW-1185">Reference proteome</keyword>
<dbReference type="PANTHER" id="PTHR42748">
    <property type="entry name" value="NITROGEN METABOLITE REPRESSION PROTEIN NMRA FAMILY MEMBER"/>
    <property type="match status" value="1"/>
</dbReference>
<dbReference type="Pfam" id="PF05368">
    <property type="entry name" value="NmrA"/>
    <property type="match status" value="1"/>
</dbReference>
<protein>
    <recommendedName>
        <fullName evidence="3">NmrA-like domain-containing protein</fullName>
    </recommendedName>
</protein>
<dbReference type="InterPro" id="IPR051164">
    <property type="entry name" value="NmrA-like_oxidored"/>
</dbReference>
<accession>A0A150G7C4</accession>
<sequence length="294" mass="30342">MASPSPPSPSVGDVAAAGDGEVRVPADGRVVLIGITGSTGRSALQGLMSVAGPGRSGHTLVAMSRSPGGGAARSLPAGVQVVAGDLDDAASLESALRGADVVYCHALSKDASSADPQELVRARHLASAAATAGVKLVMYNSSGGRGCGYGISQMEQKHAVEDVLAAAVPTVALQATLFMEELWKRYTRPGILNGKFTWSTPSDRPIQLVAARDLGLVAGALLTRGSVQVPQGAGGARLRSLELAGDELTPAQMCEVFGQVQGRPVRHNRAPAWPFWFIARDVFRISRCAGLLLA</sequence>